<dbReference type="Pfam" id="PF07993">
    <property type="entry name" value="NAD_binding_4"/>
    <property type="match status" value="1"/>
</dbReference>
<dbReference type="CDD" id="cd02440">
    <property type="entry name" value="AdoMet_MTases"/>
    <property type="match status" value="1"/>
</dbReference>
<feature type="compositionally biased region" description="Low complexity" evidence="8">
    <location>
        <begin position="1617"/>
        <end position="1629"/>
    </location>
</feature>
<gene>
    <name evidence="12" type="ORF">BHQ10_008586</name>
</gene>
<keyword evidence="2" id="KW-0596">Phosphopantetheine</keyword>
<dbReference type="Pfam" id="PF02801">
    <property type="entry name" value="Ketoacyl-synt_C"/>
    <property type="match status" value="1"/>
</dbReference>
<keyword evidence="3" id="KW-0597">Phosphoprotein</keyword>
<dbReference type="PROSITE" id="PS50075">
    <property type="entry name" value="CARRIER"/>
    <property type="match status" value="2"/>
</dbReference>
<evidence type="ECO:0000313" key="12">
    <source>
        <dbReference type="EMBL" id="RAO72574.1"/>
    </source>
</evidence>
<dbReference type="InterPro" id="IPR009081">
    <property type="entry name" value="PP-bd_ACP"/>
</dbReference>
<dbReference type="SUPFAM" id="SSF55048">
    <property type="entry name" value="Probable ACP-binding domain of malonyl-CoA ACP transacylase"/>
    <property type="match status" value="1"/>
</dbReference>
<protein>
    <recommendedName>
        <fullName evidence="14">Carrier domain-containing protein</fullName>
    </recommendedName>
</protein>
<dbReference type="SMART" id="SM00823">
    <property type="entry name" value="PKS_PP"/>
    <property type="match status" value="2"/>
</dbReference>
<dbReference type="STRING" id="1196081.A0A364L9T2"/>
<dbReference type="CDD" id="cd00833">
    <property type="entry name" value="PKS"/>
    <property type="match status" value="1"/>
</dbReference>
<dbReference type="GO" id="GO:0044550">
    <property type="term" value="P:secondary metabolite biosynthetic process"/>
    <property type="evidence" value="ECO:0007669"/>
    <property type="project" value="UniProtKB-ARBA"/>
</dbReference>
<dbReference type="InterPro" id="IPR016036">
    <property type="entry name" value="Malonyl_transacylase_ACP-bd"/>
</dbReference>
<dbReference type="Pfam" id="PF16073">
    <property type="entry name" value="SAT"/>
    <property type="match status" value="1"/>
</dbReference>
<keyword evidence="6" id="KW-0012">Acyltransferase</keyword>
<dbReference type="InterPro" id="IPR020841">
    <property type="entry name" value="PKS_Beta-ketoAc_synthase_dom"/>
</dbReference>
<dbReference type="Pfam" id="PF00698">
    <property type="entry name" value="Acyl_transf_1"/>
    <property type="match status" value="1"/>
</dbReference>
<dbReference type="InterPro" id="IPR029063">
    <property type="entry name" value="SAM-dependent_MTases_sf"/>
</dbReference>
<dbReference type="Gene3D" id="3.40.50.150">
    <property type="entry name" value="Vaccinia Virus protein VP39"/>
    <property type="match status" value="1"/>
</dbReference>
<evidence type="ECO:0000256" key="4">
    <source>
        <dbReference type="ARBA" id="ARBA00022679"/>
    </source>
</evidence>
<dbReference type="RefSeq" id="XP_040737088.1">
    <property type="nucleotide sequence ID" value="XM_040881407.1"/>
</dbReference>
<dbReference type="Gene3D" id="3.40.47.10">
    <property type="match status" value="1"/>
</dbReference>
<dbReference type="InterPro" id="IPR016035">
    <property type="entry name" value="Acyl_Trfase/lysoPLipase"/>
</dbReference>
<dbReference type="SMART" id="SM00825">
    <property type="entry name" value="PKS_KS"/>
    <property type="match status" value="1"/>
</dbReference>
<name>A0A364L9T2_TALAM</name>
<feature type="region of interest" description="Disordered" evidence="8">
    <location>
        <begin position="1600"/>
        <end position="1629"/>
    </location>
</feature>
<evidence type="ECO:0000259" key="11">
    <source>
        <dbReference type="PROSITE" id="PS52019"/>
    </source>
</evidence>
<dbReference type="PROSITE" id="PS52004">
    <property type="entry name" value="KS3_2"/>
    <property type="match status" value="1"/>
</dbReference>
<feature type="compositionally biased region" description="Polar residues" evidence="8">
    <location>
        <begin position="1836"/>
        <end position="1852"/>
    </location>
</feature>
<dbReference type="Gene3D" id="3.10.129.110">
    <property type="entry name" value="Polyketide synthase dehydratase"/>
    <property type="match status" value="1"/>
</dbReference>
<feature type="domain" description="PKS/mFAS DH" evidence="11">
    <location>
        <begin position="1272"/>
        <end position="1584"/>
    </location>
</feature>
<evidence type="ECO:0000256" key="7">
    <source>
        <dbReference type="PROSITE-ProRule" id="PRU01363"/>
    </source>
</evidence>
<feature type="region of interest" description="C-terminal hotdog fold" evidence="7">
    <location>
        <begin position="1433"/>
        <end position="1584"/>
    </location>
</feature>
<dbReference type="Gene3D" id="3.40.50.720">
    <property type="entry name" value="NAD(P)-binding Rossmann-like Domain"/>
    <property type="match status" value="1"/>
</dbReference>
<dbReference type="GeneID" id="63797800"/>
<comment type="pathway">
    <text evidence="1">Secondary metabolite biosynthesis.</text>
</comment>
<dbReference type="SUPFAM" id="SSF53335">
    <property type="entry name" value="S-adenosyl-L-methionine-dependent methyltransferases"/>
    <property type="match status" value="1"/>
</dbReference>
<reference evidence="12 13" key="1">
    <citation type="journal article" date="2017" name="Biotechnol. Biofuels">
        <title>Differential beta-glucosidase expression as a function of carbon source availability in Talaromyces amestolkiae: a genomic and proteomic approach.</title>
        <authorList>
            <person name="de Eugenio L.I."/>
            <person name="Mendez-Liter J.A."/>
            <person name="Nieto-Dominguez M."/>
            <person name="Alonso L."/>
            <person name="Gil-Munoz J."/>
            <person name="Barriuso J."/>
            <person name="Prieto A."/>
            <person name="Martinez M.J."/>
        </authorList>
    </citation>
    <scope>NUCLEOTIDE SEQUENCE [LARGE SCALE GENOMIC DNA]</scope>
    <source>
        <strain evidence="12 13">CIB</strain>
    </source>
</reference>
<dbReference type="InterPro" id="IPR001227">
    <property type="entry name" value="Ac_transferase_dom_sf"/>
</dbReference>
<dbReference type="Gene3D" id="1.10.1200.10">
    <property type="entry name" value="ACP-like"/>
    <property type="match status" value="2"/>
</dbReference>
<dbReference type="InterPro" id="IPR020806">
    <property type="entry name" value="PKS_PP-bd"/>
</dbReference>
<dbReference type="EMBL" id="MIKG01000020">
    <property type="protein sequence ID" value="RAO72574.1"/>
    <property type="molecule type" value="Genomic_DNA"/>
</dbReference>
<accession>A0A364L9T2</accession>
<evidence type="ECO:0000256" key="1">
    <source>
        <dbReference type="ARBA" id="ARBA00005179"/>
    </source>
</evidence>
<proteinExistence type="predicted"/>
<dbReference type="SUPFAM" id="SSF51735">
    <property type="entry name" value="NAD(P)-binding Rossmann-fold domains"/>
    <property type="match status" value="1"/>
</dbReference>
<dbReference type="GO" id="GO:0016746">
    <property type="term" value="F:acyltransferase activity"/>
    <property type="evidence" value="ECO:0007669"/>
    <property type="project" value="UniProtKB-KW"/>
</dbReference>
<dbReference type="InterPro" id="IPR014043">
    <property type="entry name" value="Acyl_transferase_dom"/>
</dbReference>
<dbReference type="Gene3D" id="3.40.366.10">
    <property type="entry name" value="Malonyl-Coenzyme A Acyl Carrier Protein, domain 2"/>
    <property type="match status" value="2"/>
</dbReference>
<keyword evidence="13" id="KW-1185">Reference proteome</keyword>
<dbReference type="SUPFAM" id="SSF47336">
    <property type="entry name" value="ACP-like"/>
    <property type="match status" value="2"/>
</dbReference>
<dbReference type="Pfam" id="PF00109">
    <property type="entry name" value="ketoacyl-synt"/>
    <property type="match status" value="1"/>
</dbReference>
<dbReference type="PROSITE" id="PS00012">
    <property type="entry name" value="PHOSPHOPANTETHEINE"/>
    <property type="match status" value="2"/>
</dbReference>
<dbReference type="InterPro" id="IPR014030">
    <property type="entry name" value="Ketoacyl_synth_N"/>
</dbReference>
<feature type="region of interest" description="N-terminal hotdog fold" evidence="7">
    <location>
        <begin position="1272"/>
        <end position="1405"/>
    </location>
</feature>
<dbReference type="Pfam" id="PF08242">
    <property type="entry name" value="Methyltransf_12"/>
    <property type="match status" value="1"/>
</dbReference>
<keyword evidence="4" id="KW-0808">Transferase</keyword>
<dbReference type="InterPro" id="IPR014031">
    <property type="entry name" value="Ketoacyl_synth_C"/>
</dbReference>
<dbReference type="PROSITE" id="PS52019">
    <property type="entry name" value="PKS_MFAS_DH"/>
    <property type="match status" value="1"/>
</dbReference>
<dbReference type="InterPro" id="IPR016039">
    <property type="entry name" value="Thiolase-like"/>
</dbReference>
<dbReference type="Pfam" id="PF00550">
    <property type="entry name" value="PP-binding"/>
    <property type="match status" value="2"/>
</dbReference>
<dbReference type="OrthoDB" id="329835at2759"/>
<evidence type="ECO:0000259" key="10">
    <source>
        <dbReference type="PROSITE" id="PS52004"/>
    </source>
</evidence>
<dbReference type="GO" id="GO:0031177">
    <property type="term" value="F:phosphopantetheine binding"/>
    <property type="evidence" value="ECO:0007669"/>
    <property type="project" value="InterPro"/>
</dbReference>
<dbReference type="InterPro" id="IPR013217">
    <property type="entry name" value="Methyltransf_12"/>
</dbReference>
<feature type="domain" description="Ketosynthase family 3 (KS3)" evidence="10">
    <location>
        <begin position="374"/>
        <end position="791"/>
    </location>
</feature>
<evidence type="ECO:0000256" key="6">
    <source>
        <dbReference type="ARBA" id="ARBA00023315"/>
    </source>
</evidence>
<sequence length="2665" mass="295193">MERIFQPVIGNTVLLFGPQALSFDQEEFRRIRSALLINPQEYEWILHTIDEFPEWLNVISQNIPQLRVGKAYALQQSLTNWLHTGQFPPKEFVIPNVFLNPLVVISQLMQYTKYLQCAYPEDADRHKSVATNPNSETVGLCVGLLSAAVVSSSSCRKDFETYGAVALRIALLSGLLVDTVEIQGPSTSLAAVWNSTNVGEEVTRVVKDCSDAYISVEYDDKRATITTSSTTASALSTELKQAGAIVSELPLHGRFHWRGHEAHIDDLISFCESHSQFQFPSATKFHIPARANSEGKFITDDRPHAEILRSILVNVSQWHKTFTTVQRSSLQKNDSLVVSFGLDRCVPPSIMREISQNVVHFAELEIHDSRPYSEDDIAVIGVSCKVAGANDMEEFWDLLCKGESQHKEVPEDRFDFVTPFREKKSDRKWFGNFVDDHDKFDHRFFKKSPREAAAMDPQQRQLLQIAYQTVEQSGYFRTSPKPRDLRIGCYIGVCAVDYENNIACHAPNAFSATGNLKGFIAGKVSHYFGWSGPGLTIDTACSSSLVAVHQACQAILNGDCTSALAGGTHIMTNALWFQNLDAGSFLSHTGTCKPFDSHADGYCRGEAVGAVFLKKMSAAIADGDLIYGVIAATAVQQNLNHTPVFVPNSASLTDLFQKVVAKAHFKPDQISVVEAHGTGTPVGDPVEYESIRRVLGVNRTNNLMLGSVKGLIGHAECTSGMVSLVKTLLMINKAGIPPQASFQKINPAIKATPEDHISIAKKIQPWSARTRTALINNYGASGSNASMIVTEGPSHNTKNFSKDIGYQYPIWLSALDPKSLRAYSARLRQYIRNHTEVSLANLAFNISRQSNRSLGHGLVFTSSSVQDFVEKLDTFEKNSSASIQSYQIPSSRPLIMCFGGQVSNFIGLDPEIYYNTEVFRKYFDEVNSACIAMGEEGMIPDVFQREPIKDVVHLQAMLFAVQYASAKSWIECGAKPVAIIGHSFGELTALCISGRLNLNDTLKIIVGRAKVIRDQWANEKGAMMAVEGALSHVQQLIEESNRVNQSEHPISIACFNGPRSFTLAGTVEDIDNLATTIPRDGRFKAKKLNVTNAFHSSLVTPMMDNLKEVCQGVQFKEAAIPLWHATENQATEDITTSFVADHLQSPVYFDHVLQRLIKQYPSATFLEAGSQSTVTNMAEKALESPPECHFQAVNIGGDRGISNLSQATSNLWAAGVDVSLWLHHSLQIPYYAPLFLPPYQFDKSRHWTDLKKVPQVNPIPISPEVGQAKPKDELFWFHNHRDKKHACPTFQVNTASPKYEKLLAGHIIAQTAPICPATVQIAMAIEAAQTLLSETAAGNLEPRVLNVENHAAICRDPSRSVWMDFDPIQSGEVGWNFTVRSTGRDQSAVNTTHTSGTIIFHSKNDMKIRLEFNRYERFSDYKQCYDLLQNPETDDIIQGRNIYRTFSEIVDYGLDYHGLQRLVGHGSQSVGRVEKHALAPGAWLDAHLADSFCQVGGIWVNCMTERDPSDMYIATAVEQWIRSPTYDPKVASSSNSWIVSARHHRNSLNSSFTTDIFVFDTVSQALVEVVLGIKYVKIPKASMRKILTRLTPDLASSTVPVSTMANNRPTHKETNLPVPSITTKSKPSKSRTMSAVESLAIVKAILAELCGLEENEIKDDSNLADVGIDSLMGMEMAKEIEGKFKISLPESELAEVFDVPGLMKIVNTALGIDGNVSDSSADTDDVSVLSHVEDIASDSETSVSQMSTGGTDVVLYLSEFLGIDQSEIQMDTILRDIGVDSLLSTEIRDDMVSKLGHDISKDIVIEELTVGELDTRINGSQEVSKKVSIPPRVSHSETTTKNVSPNPSSTDKALSLPPSLIMEAFNETKALTDKFISDFECDDYIKTVLPGKNELCVALTIEAFEALGCSIRDTQPGTSLPRISHQPQDGQLVEYLYSMLEKEAGLVTKQGDRFIRSAASIPPYNSEHIASDLAKKFPQHKDAIVLTHYAGRHLAQIFKGETDGIRLIFGSEEGRKLVSRLYGDWPLNRLYYAQIKDFLTRVDSKLPKTVSSPLKILEMGAGTGGTTNWLVPLLATLNIPVEYTFTDLAPSFVAAARKKFKQYPFMKYRTHDIEAPIPDDLVNSQHIIIASNAVHATHSLVKSTGQMRRGLRSDGLLMMVEMTGTLYWVDMIFGLFEGWWLFDDGRKHAVADEMRWKSDLTRAGYGYVDWTDGRKPENKVERLLMAMVSDFRYERGPSLLPVPAITLSADCAARKVAIDEYVRKMTQGFKIDSNTSDITSTTDVSSHRDCILLTGGTGSLGSHLVAHLASLSSVMRIICLNRQSNEDAHVRQHKSFHSRGIPISSELLSKLTVYETDLSKPGLGLSEAARQDVIASVTHIVHNAWLMSAKRSLKGFESQFHIMRNMLDLASNISSQRPSGHKLTFQFISSIAVVGHYPISKRTVHVPEQHMSVEDILPNGYGDAKYTCELMLAETLHKFPSRFNAMAVRIGQIAGSKFSGYWNSAEHLPFLLKSSQTLNSLPAFTGELSWTCVDDVAGTLADLLKADQPYQFYHIDNPVRQQWSDMLPVLANTLDIPLINIIPFEDWVGKVRNRMTSGKHDVANPAAKLIDFLDENFTRMSCGGLLLETKHTEEHSKTLRGVGPINSETVQKFICAWKETGFLAD</sequence>
<dbReference type="InterPro" id="IPR042104">
    <property type="entry name" value="PKS_dehydratase_sf"/>
</dbReference>
<dbReference type="PANTHER" id="PTHR45681">
    <property type="entry name" value="POLYKETIDE SYNTHASE 44-RELATED"/>
    <property type="match status" value="1"/>
</dbReference>
<evidence type="ECO:0000256" key="3">
    <source>
        <dbReference type="ARBA" id="ARBA00022553"/>
    </source>
</evidence>
<dbReference type="InterPro" id="IPR049900">
    <property type="entry name" value="PKS_mFAS_DH"/>
</dbReference>
<dbReference type="SMART" id="SM00827">
    <property type="entry name" value="PKS_AT"/>
    <property type="match status" value="1"/>
</dbReference>
<dbReference type="Gene3D" id="3.30.70.3290">
    <property type="match status" value="1"/>
</dbReference>
<evidence type="ECO:0000259" key="9">
    <source>
        <dbReference type="PROSITE" id="PS50075"/>
    </source>
</evidence>
<dbReference type="Pfam" id="PF18558">
    <property type="entry name" value="HTH_51"/>
    <property type="match status" value="1"/>
</dbReference>
<dbReference type="InterPro" id="IPR013120">
    <property type="entry name" value="FAR_NAD-bd"/>
</dbReference>
<feature type="active site" description="Proton donor; for dehydratase activity" evidence="7">
    <location>
        <position position="1490"/>
    </location>
</feature>
<dbReference type="PANTHER" id="PTHR45681:SF6">
    <property type="entry name" value="POLYKETIDE SYNTHASE 37"/>
    <property type="match status" value="1"/>
</dbReference>
<evidence type="ECO:0008006" key="14">
    <source>
        <dbReference type="Google" id="ProtNLM"/>
    </source>
</evidence>
<dbReference type="SUPFAM" id="SSF53901">
    <property type="entry name" value="Thiolase-like"/>
    <property type="match status" value="1"/>
</dbReference>
<dbReference type="InterPro" id="IPR036291">
    <property type="entry name" value="NAD(P)-bd_dom_sf"/>
</dbReference>
<feature type="region of interest" description="Disordered" evidence="8">
    <location>
        <begin position="1820"/>
        <end position="1853"/>
    </location>
</feature>
<dbReference type="InterPro" id="IPR006162">
    <property type="entry name" value="Ppantetheine_attach_site"/>
</dbReference>
<dbReference type="Proteomes" id="UP000249363">
    <property type="component" value="Unassembled WGS sequence"/>
</dbReference>
<evidence type="ECO:0000256" key="8">
    <source>
        <dbReference type="SAM" id="MobiDB-lite"/>
    </source>
</evidence>
<evidence type="ECO:0000313" key="13">
    <source>
        <dbReference type="Proteomes" id="UP000249363"/>
    </source>
</evidence>
<feature type="domain" description="Carrier" evidence="9">
    <location>
        <begin position="1636"/>
        <end position="1710"/>
    </location>
</feature>
<feature type="active site" description="Proton acceptor; for dehydratase activity" evidence="7">
    <location>
        <position position="1306"/>
    </location>
</feature>
<evidence type="ECO:0000256" key="5">
    <source>
        <dbReference type="ARBA" id="ARBA00023268"/>
    </source>
</evidence>
<dbReference type="InterPro" id="IPR041068">
    <property type="entry name" value="HTH_51"/>
</dbReference>
<dbReference type="InterPro" id="IPR036736">
    <property type="entry name" value="ACP-like_sf"/>
</dbReference>
<dbReference type="InterPro" id="IPR032088">
    <property type="entry name" value="SAT"/>
</dbReference>
<dbReference type="InterPro" id="IPR050444">
    <property type="entry name" value="Polyketide_Synthase"/>
</dbReference>
<comment type="caution">
    <text evidence="12">The sequence shown here is derived from an EMBL/GenBank/DDBJ whole genome shotgun (WGS) entry which is preliminary data.</text>
</comment>
<feature type="domain" description="Carrier" evidence="9">
    <location>
        <begin position="1744"/>
        <end position="1821"/>
    </location>
</feature>
<evidence type="ECO:0000256" key="2">
    <source>
        <dbReference type="ARBA" id="ARBA00022450"/>
    </source>
</evidence>
<dbReference type="SUPFAM" id="SSF52151">
    <property type="entry name" value="FabD/lysophospholipase-like"/>
    <property type="match status" value="1"/>
</dbReference>
<keyword evidence="5" id="KW-0511">Multifunctional enzyme</keyword>
<organism evidence="12 13">
    <name type="scientific">Talaromyces amestolkiae</name>
    <dbReference type="NCBI Taxonomy" id="1196081"/>
    <lineage>
        <taxon>Eukaryota</taxon>
        <taxon>Fungi</taxon>
        <taxon>Dikarya</taxon>
        <taxon>Ascomycota</taxon>
        <taxon>Pezizomycotina</taxon>
        <taxon>Eurotiomycetes</taxon>
        <taxon>Eurotiomycetidae</taxon>
        <taxon>Eurotiales</taxon>
        <taxon>Trichocomaceae</taxon>
        <taxon>Talaromyces</taxon>
        <taxon>Talaromyces sect. Talaromyces</taxon>
    </lineage>
</organism>